<gene>
    <name evidence="2" type="ORF">KIN20_027841</name>
</gene>
<dbReference type="Proteomes" id="UP001196413">
    <property type="component" value="Unassembled WGS sequence"/>
</dbReference>
<name>A0AAD5WEG5_PARTN</name>
<reference evidence="2" key="1">
    <citation type="submission" date="2021-06" db="EMBL/GenBank/DDBJ databases">
        <title>Parelaphostrongylus tenuis whole genome reference sequence.</title>
        <authorList>
            <person name="Garwood T.J."/>
            <person name="Larsen P.A."/>
            <person name="Fountain-Jones N.M."/>
            <person name="Garbe J.R."/>
            <person name="Macchietto M.G."/>
            <person name="Kania S.A."/>
            <person name="Gerhold R.W."/>
            <person name="Richards J.E."/>
            <person name="Wolf T.M."/>
        </authorList>
    </citation>
    <scope>NUCLEOTIDE SEQUENCE</scope>
    <source>
        <strain evidence="2">MNPRO001-30</strain>
        <tissue evidence="2">Meninges</tissue>
    </source>
</reference>
<organism evidence="2 3">
    <name type="scientific">Parelaphostrongylus tenuis</name>
    <name type="common">Meningeal worm</name>
    <dbReference type="NCBI Taxonomy" id="148309"/>
    <lineage>
        <taxon>Eukaryota</taxon>
        <taxon>Metazoa</taxon>
        <taxon>Ecdysozoa</taxon>
        <taxon>Nematoda</taxon>
        <taxon>Chromadorea</taxon>
        <taxon>Rhabditida</taxon>
        <taxon>Rhabditina</taxon>
        <taxon>Rhabditomorpha</taxon>
        <taxon>Strongyloidea</taxon>
        <taxon>Metastrongylidae</taxon>
        <taxon>Parelaphostrongylus</taxon>
    </lineage>
</organism>
<feature type="region of interest" description="Disordered" evidence="1">
    <location>
        <begin position="35"/>
        <end position="66"/>
    </location>
</feature>
<sequence length="66" mass="6872">MTTTAASMMAHQHSGEVVSVEAAASAASNRKRITMARSGEGEGADFAGSSVSEARKTEEFPELPIM</sequence>
<proteinExistence type="predicted"/>
<dbReference type="AlphaFoldDB" id="A0AAD5WEG5"/>
<evidence type="ECO:0000313" key="2">
    <source>
        <dbReference type="EMBL" id="KAJ1367013.1"/>
    </source>
</evidence>
<dbReference type="EMBL" id="JAHQIW010005746">
    <property type="protein sequence ID" value="KAJ1367013.1"/>
    <property type="molecule type" value="Genomic_DNA"/>
</dbReference>
<comment type="caution">
    <text evidence="2">The sequence shown here is derived from an EMBL/GenBank/DDBJ whole genome shotgun (WGS) entry which is preliminary data.</text>
</comment>
<evidence type="ECO:0000256" key="1">
    <source>
        <dbReference type="SAM" id="MobiDB-lite"/>
    </source>
</evidence>
<accession>A0AAD5WEG5</accession>
<evidence type="ECO:0000313" key="3">
    <source>
        <dbReference type="Proteomes" id="UP001196413"/>
    </source>
</evidence>
<keyword evidence="3" id="KW-1185">Reference proteome</keyword>
<protein>
    <submittedName>
        <fullName evidence="2">Uncharacterized protein</fullName>
    </submittedName>
</protein>